<dbReference type="Proteomes" id="UP000786185">
    <property type="component" value="Unassembled WGS sequence"/>
</dbReference>
<protein>
    <submittedName>
        <fullName evidence="1">Uncharacterized protein</fullName>
    </submittedName>
</protein>
<proteinExistence type="predicted"/>
<sequence length="102" mass="11425">MLVELNKISDVSLVINTQPVTHDMHNDSEEMTINPTIIKIDSQATFNPSLTKWNVVATSPNTDARSRVRDGIIDGDLLIEEVSDSQKIITTPEFEQQYEAIP</sequence>
<name>A0AAW4BJN2_VIBAN</name>
<evidence type="ECO:0000313" key="2">
    <source>
        <dbReference type="Proteomes" id="UP000786185"/>
    </source>
</evidence>
<dbReference type="EMBL" id="SCLC01001577">
    <property type="protein sequence ID" value="MBF4438011.1"/>
    <property type="molecule type" value="Genomic_DNA"/>
</dbReference>
<comment type="caution">
    <text evidence="1">The sequence shown here is derived from an EMBL/GenBank/DDBJ whole genome shotgun (WGS) entry which is preliminary data.</text>
</comment>
<dbReference type="AlphaFoldDB" id="A0AAW4BJN2"/>
<accession>A0AAW4BJN2</accession>
<gene>
    <name evidence="1" type="ORF">ERJ77_26715</name>
</gene>
<evidence type="ECO:0000313" key="1">
    <source>
        <dbReference type="EMBL" id="MBF4438011.1"/>
    </source>
</evidence>
<reference evidence="1" key="1">
    <citation type="journal article" date="2021" name="PeerJ">
        <title>Analysis of 44 Vibrio anguillarum genomes reveals high genetic diversity.</title>
        <authorList>
            <person name="Hansen M.J."/>
            <person name="Dalsgaard I."/>
        </authorList>
    </citation>
    <scope>NUCLEOTIDE SEQUENCE</scope>
    <source>
        <strain evidence="1">850617-1/1</strain>
    </source>
</reference>
<feature type="non-terminal residue" evidence="1">
    <location>
        <position position="102"/>
    </location>
</feature>
<organism evidence="1 2">
    <name type="scientific">Vibrio anguillarum</name>
    <name type="common">Listonella anguillarum</name>
    <dbReference type="NCBI Taxonomy" id="55601"/>
    <lineage>
        <taxon>Bacteria</taxon>
        <taxon>Pseudomonadati</taxon>
        <taxon>Pseudomonadota</taxon>
        <taxon>Gammaproteobacteria</taxon>
        <taxon>Vibrionales</taxon>
        <taxon>Vibrionaceae</taxon>
        <taxon>Vibrio</taxon>
    </lineage>
</organism>